<dbReference type="GeneID" id="9222722"/>
<dbReference type="AlphaFoldDB" id="C5FGA2"/>
<sequence length="156" mass="17333">MVKHPAGVSRASAQCFKADVYLALDKRVYEGGVSISIDVALLPTPPGHIKLNSHVDGISGFSRGYPRSFLPIRSDQRQDVIGFLRTHQHHQYELSGVGSSAQSRRGKLCPETNIRRKGPTKHDLHVIYHVWTDVLAILRFALIYITLLLPLTAQGI</sequence>
<evidence type="ECO:0000313" key="2">
    <source>
        <dbReference type="EMBL" id="EEQ29787.1"/>
    </source>
</evidence>
<keyword evidence="1" id="KW-1133">Transmembrane helix</keyword>
<gene>
    <name evidence="2" type="ORF">MCYG_02606</name>
</gene>
<reference evidence="3" key="1">
    <citation type="journal article" date="2012" name="MBio">
        <title>Comparative genome analysis of Trichophyton rubrum and related dermatophytes reveals candidate genes involved in infection.</title>
        <authorList>
            <person name="Martinez D.A."/>
            <person name="Oliver B.G."/>
            <person name="Graeser Y."/>
            <person name="Goldberg J.M."/>
            <person name="Li W."/>
            <person name="Martinez-Rossi N.M."/>
            <person name="Monod M."/>
            <person name="Shelest E."/>
            <person name="Barton R.C."/>
            <person name="Birch E."/>
            <person name="Brakhage A.A."/>
            <person name="Chen Z."/>
            <person name="Gurr S.J."/>
            <person name="Heiman D."/>
            <person name="Heitman J."/>
            <person name="Kosti I."/>
            <person name="Rossi A."/>
            <person name="Saif S."/>
            <person name="Samalova M."/>
            <person name="Saunders C.W."/>
            <person name="Shea T."/>
            <person name="Summerbell R.C."/>
            <person name="Xu J."/>
            <person name="Young S."/>
            <person name="Zeng Q."/>
            <person name="Birren B.W."/>
            <person name="Cuomo C.A."/>
            <person name="White T.C."/>
        </authorList>
    </citation>
    <scope>NUCLEOTIDE SEQUENCE [LARGE SCALE GENOMIC DNA]</scope>
    <source>
        <strain evidence="3">ATCC MYA-4605 / CBS 113480</strain>
    </source>
</reference>
<evidence type="ECO:0000313" key="3">
    <source>
        <dbReference type="Proteomes" id="UP000002035"/>
    </source>
</evidence>
<feature type="transmembrane region" description="Helical" evidence="1">
    <location>
        <begin position="126"/>
        <end position="149"/>
    </location>
</feature>
<protein>
    <submittedName>
        <fullName evidence="2">Uncharacterized protein</fullName>
    </submittedName>
</protein>
<dbReference type="Proteomes" id="UP000002035">
    <property type="component" value="Unassembled WGS sequence"/>
</dbReference>
<name>C5FGA2_ARTOC</name>
<keyword evidence="1" id="KW-0812">Transmembrane</keyword>
<dbReference type="EMBL" id="DS995702">
    <property type="protein sequence ID" value="EEQ29787.1"/>
    <property type="molecule type" value="Genomic_DNA"/>
</dbReference>
<dbReference type="RefSeq" id="XP_002849672.1">
    <property type="nucleotide sequence ID" value="XM_002849626.1"/>
</dbReference>
<proteinExistence type="predicted"/>
<evidence type="ECO:0000256" key="1">
    <source>
        <dbReference type="SAM" id="Phobius"/>
    </source>
</evidence>
<dbReference type="HOGENOM" id="CLU_1686130_0_0_1"/>
<accession>C5FGA2</accession>
<keyword evidence="1" id="KW-0472">Membrane</keyword>
<dbReference type="VEuPathDB" id="FungiDB:MCYG_02606"/>
<keyword evidence="3" id="KW-1185">Reference proteome</keyword>
<organism evidence="2 3">
    <name type="scientific">Arthroderma otae (strain ATCC MYA-4605 / CBS 113480)</name>
    <name type="common">Microsporum canis</name>
    <dbReference type="NCBI Taxonomy" id="554155"/>
    <lineage>
        <taxon>Eukaryota</taxon>
        <taxon>Fungi</taxon>
        <taxon>Dikarya</taxon>
        <taxon>Ascomycota</taxon>
        <taxon>Pezizomycotina</taxon>
        <taxon>Eurotiomycetes</taxon>
        <taxon>Eurotiomycetidae</taxon>
        <taxon>Onygenales</taxon>
        <taxon>Arthrodermataceae</taxon>
        <taxon>Microsporum</taxon>
    </lineage>
</organism>